<dbReference type="EMBL" id="JBFXLQ010000008">
    <property type="protein sequence ID" value="KAL2869677.1"/>
    <property type="molecule type" value="Genomic_DNA"/>
</dbReference>
<organism evidence="3 4">
    <name type="scientific">Aspergillus lucknowensis</name>
    <dbReference type="NCBI Taxonomy" id="176173"/>
    <lineage>
        <taxon>Eukaryota</taxon>
        <taxon>Fungi</taxon>
        <taxon>Dikarya</taxon>
        <taxon>Ascomycota</taxon>
        <taxon>Pezizomycotina</taxon>
        <taxon>Eurotiomycetes</taxon>
        <taxon>Eurotiomycetidae</taxon>
        <taxon>Eurotiales</taxon>
        <taxon>Aspergillaceae</taxon>
        <taxon>Aspergillus</taxon>
        <taxon>Aspergillus subgen. Nidulantes</taxon>
    </lineage>
</organism>
<dbReference type="GeneID" id="98147469"/>
<dbReference type="Pfam" id="PF12657">
    <property type="entry name" value="TFIIIC_delta"/>
    <property type="match status" value="1"/>
</dbReference>
<evidence type="ECO:0000313" key="3">
    <source>
        <dbReference type="EMBL" id="KAL2869677.1"/>
    </source>
</evidence>
<dbReference type="PANTHER" id="PTHR15496:SF2">
    <property type="entry name" value="GENERAL TRANSCRIPTION FACTOR 3C POLYPEPTIDE 4"/>
    <property type="match status" value="1"/>
</dbReference>
<gene>
    <name evidence="3" type="ORF">BJX67DRAFT_378735</name>
</gene>
<dbReference type="RefSeq" id="XP_070888656.1">
    <property type="nucleotide sequence ID" value="XM_071032397.1"/>
</dbReference>
<evidence type="ECO:0000313" key="4">
    <source>
        <dbReference type="Proteomes" id="UP001610432"/>
    </source>
</evidence>
<dbReference type="InterPro" id="IPR024764">
    <property type="entry name" value="TFIIIC_Znf"/>
</dbReference>
<dbReference type="InterPro" id="IPR044230">
    <property type="entry name" value="GTF3C4"/>
</dbReference>
<sequence>MLEPLELQVFPSCYSCISWSDDGEIAVASGEYVHVLTPKPSSGRERNGVGSGTVWHRTRFRANVFTVTEWPIMLPQPRDQFSVGVEQSMSTVVAVAWSPPGLVKHKRSVLAVLTSNQVLSIYAYVGRSGKWTRIAIVNKALEIYFGEGPHNDYPKTRRSSIRALAWTAPLKIPVRGQLNPGPASRWGIPLLAVTTDANDVAFLKFHTLGIHQPSSGSLPCEIVSTVSLHDSGAYDRFVQPNSLFASALASEARMLSLESGPWLYQSQQGEGQWSAVLNVAGIQGTKLKLVRLSAGIELRTADFENEPNFNLSFHAEEHTAAFIGRMCDFQLTGPIGWTTKVDSGTISIAVGAVAALVSVDLPERAYNGEDSEDTGTHPHLYPLLDSSWYGIEQAGVGHYERISGMTITIDPESDEPVLHFGTVGGYAAIKPLGQSLESKGPSQAPWKSQIEDIRERFDIDRDLGGLAVSRVWGIASNQGLVAVAVTLHPGDMVEYRTAAEDRLTVVFYDTNGQTAPTERIPFLRGSSDAAPEFLAERRDIVLRHILRTGDGVKRTLSPKVLYAAACCAIVQPHSAELLSNARKALESLAEIKGVDLTDEIAKCSVAGSTIDAKQAEALDAIGGDIFEKCGVCGAGIAWDSTEEAQCANGHIFVRCNLTFLAIQEPGISKFCSQCDSEYLDEDLVGLSSGSSIQQSCRSLSDVFDTCIYCNGKFRP</sequence>
<protein>
    <submittedName>
        <fullName evidence="3">Transcription factor IIIC subunit delta N-term-domain-containing protein</fullName>
    </submittedName>
</protein>
<dbReference type="PANTHER" id="PTHR15496">
    <property type="entry name" value="GENERAL TRANSCRIPTION FACTOR 3C POLYPEPTIDE 4 FAMILY"/>
    <property type="match status" value="1"/>
</dbReference>
<proteinExistence type="predicted"/>
<evidence type="ECO:0000259" key="2">
    <source>
        <dbReference type="Pfam" id="PF12660"/>
    </source>
</evidence>
<comment type="caution">
    <text evidence="3">The sequence shown here is derived from an EMBL/GenBank/DDBJ whole genome shotgun (WGS) entry which is preliminary data.</text>
</comment>
<keyword evidence="4" id="KW-1185">Reference proteome</keyword>
<dbReference type="Proteomes" id="UP001610432">
    <property type="component" value="Unassembled WGS sequence"/>
</dbReference>
<accession>A0ABR4LYQ2</accession>
<dbReference type="Pfam" id="PF12660">
    <property type="entry name" value="zf-TFIIIC"/>
    <property type="match status" value="1"/>
</dbReference>
<feature type="domain" description="Transcription factor IIIC 90kDa subunit N-terminal" evidence="1">
    <location>
        <begin position="19"/>
        <end position="507"/>
    </location>
</feature>
<feature type="domain" description="Transcription factor IIIC putative zinc-finger" evidence="2">
    <location>
        <begin position="618"/>
        <end position="713"/>
    </location>
</feature>
<evidence type="ECO:0000259" key="1">
    <source>
        <dbReference type="Pfam" id="PF12657"/>
    </source>
</evidence>
<name>A0ABR4LYQ2_9EURO</name>
<reference evidence="3 4" key="1">
    <citation type="submission" date="2024-07" db="EMBL/GenBank/DDBJ databases">
        <title>Section-level genome sequencing and comparative genomics of Aspergillus sections Usti and Cavernicolus.</title>
        <authorList>
            <consortium name="Lawrence Berkeley National Laboratory"/>
            <person name="Nybo J.L."/>
            <person name="Vesth T.C."/>
            <person name="Theobald S."/>
            <person name="Frisvad J.C."/>
            <person name="Larsen T.O."/>
            <person name="Kjaerboelling I."/>
            <person name="Rothschild-Mancinelli K."/>
            <person name="Lyhne E.K."/>
            <person name="Kogle M.E."/>
            <person name="Barry K."/>
            <person name="Clum A."/>
            <person name="Na H."/>
            <person name="Ledsgaard L."/>
            <person name="Lin J."/>
            <person name="Lipzen A."/>
            <person name="Kuo A."/>
            <person name="Riley R."/>
            <person name="Mondo S."/>
            <person name="Labutti K."/>
            <person name="Haridas S."/>
            <person name="Pangalinan J."/>
            <person name="Salamov A.A."/>
            <person name="Simmons B.A."/>
            <person name="Magnuson J.K."/>
            <person name="Chen J."/>
            <person name="Drula E."/>
            <person name="Henrissat B."/>
            <person name="Wiebenga A."/>
            <person name="Lubbers R.J."/>
            <person name="Gomes A.C."/>
            <person name="Macurrencykelacurrency M.R."/>
            <person name="Stajich J."/>
            <person name="Grigoriev I.V."/>
            <person name="Mortensen U.H."/>
            <person name="De Vries R.P."/>
            <person name="Baker S.E."/>
            <person name="Andersen M.R."/>
        </authorList>
    </citation>
    <scope>NUCLEOTIDE SEQUENCE [LARGE SCALE GENOMIC DNA]</scope>
    <source>
        <strain evidence="3 4">CBS 449.75</strain>
    </source>
</reference>
<dbReference type="InterPro" id="IPR024761">
    <property type="entry name" value="TFIIIC_delta_N"/>
</dbReference>